<dbReference type="AlphaFoldDB" id="A0A0V1C094"/>
<dbReference type="EMBL" id="JYDH01000003">
    <property type="protein sequence ID" value="KRY42498.1"/>
    <property type="molecule type" value="Genomic_DNA"/>
</dbReference>
<evidence type="ECO:0000313" key="1">
    <source>
        <dbReference type="EMBL" id="KRY42498.1"/>
    </source>
</evidence>
<accession>A0A0V1C094</accession>
<dbReference type="OrthoDB" id="5971471at2759"/>
<dbReference type="Proteomes" id="UP000054776">
    <property type="component" value="Unassembled WGS sequence"/>
</dbReference>
<protein>
    <recommendedName>
        <fullName evidence="3">FLYWCH-type domain-containing protein</fullName>
    </recommendedName>
</protein>
<proteinExistence type="predicted"/>
<reference evidence="1 2" key="1">
    <citation type="submission" date="2015-01" db="EMBL/GenBank/DDBJ databases">
        <title>Evolution of Trichinella species and genotypes.</title>
        <authorList>
            <person name="Korhonen P.K."/>
            <person name="Edoardo P."/>
            <person name="Giuseppe L.R."/>
            <person name="Gasser R.B."/>
        </authorList>
    </citation>
    <scope>NUCLEOTIDE SEQUENCE [LARGE SCALE GENOMIC DNA]</scope>
    <source>
        <strain evidence="1">ISS3</strain>
    </source>
</reference>
<keyword evidence="2" id="KW-1185">Reference proteome</keyword>
<name>A0A0V1C094_TRISP</name>
<dbReference type="InParanoid" id="A0A0V1C094"/>
<comment type="caution">
    <text evidence="1">The sequence shown here is derived from an EMBL/GenBank/DDBJ whole genome shotgun (WGS) entry which is preliminary data.</text>
</comment>
<sequence>MADVCELRCGSMSLVYEGRVYKLKYTGQEGVKRHSIREPGCDICAHANSSHGSMPDGSALDVQNGKNDMLKKRNAIYDKKASAASTVPSISGYFPVFKRVKSMMYSHWSKRYQKLPDHRHDLEIPGAFRTTKDGEDLLLWQSASRHIVVFATGNNIRLLGQTKTWGTDGTFKVVPQWYQQLFTIHVFVAGKLVPTVYWQEWIIDEKLPLWNVYNVNVSTNNHLEGWHTRLNIKRLLIAVRTLIQQVLSRNATVGDLRRVNKVYAEKQQRVAQHTGEYTSGSCTLEQYLEAL</sequence>
<evidence type="ECO:0008006" key="3">
    <source>
        <dbReference type="Google" id="ProtNLM"/>
    </source>
</evidence>
<feature type="non-terminal residue" evidence="1">
    <location>
        <position position="291"/>
    </location>
</feature>
<organism evidence="1 2">
    <name type="scientific">Trichinella spiralis</name>
    <name type="common">Trichina worm</name>
    <dbReference type="NCBI Taxonomy" id="6334"/>
    <lineage>
        <taxon>Eukaryota</taxon>
        <taxon>Metazoa</taxon>
        <taxon>Ecdysozoa</taxon>
        <taxon>Nematoda</taxon>
        <taxon>Enoplea</taxon>
        <taxon>Dorylaimia</taxon>
        <taxon>Trichinellida</taxon>
        <taxon>Trichinellidae</taxon>
        <taxon>Trichinella</taxon>
    </lineage>
</organism>
<gene>
    <name evidence="1" type="ORF">T01_2873</name>
</gene>
<evidence type="ECO:0000313" key="2">
    <source>
        <dbReference type="Proteomes" id="UP000054776"/>
    </source>
</evidence>